<proteinExistence type="predicted"/>
<evidence type="ECO:0000313" key="1">
    <source>
        <dbReference type="EMBL" id="KIK24948.1"/>
    </source>
</evidence>
<reference evidence="1 2" key="1">
    <citation type="submission" date="2014-04" db="EMBL/GenBank/DDBJ databases">
        <authorList>
            <consortium name="DOE Joint Genome Institute"/>
            <person name="Kuo A."/>
            <person name="Kohler A."/>
            <person name="Costa M.D."/>
            <person name="Nagy L.G."/>
            <person name="Floudas D."/>
            <person name="Copeland A."/>
            <person name="Barry K.W."/>
            <person name="Cichocki N."/>
            <person name="Veneault-Fourrey C."/>
            <person name="LaButti K."/>
            <person name="Lindquist E.A."/>
            <person name="Lipzen A."/>
            <person name="Lundell T."/>
            <person name="Morin E."/>
            <person name="Murat C."/>
            <person name="Sun H."/>
            <person name="Tunlid A."/>
            <person name="Henrissat B."/>
            <person name="Grigoriev I.V."/>
            <person name="Hibbett D.S."/>
            <person name="Martin F."/>
            <person name="Nordberg H.P."/>
            <person name="Cantor M.N."/>
            <person name="Hua S.X."/>
        </authorList>
    </citation>
    <scope>NUCLEOTIDE SEQUENCE [LARGE SCALE GENOMIC DNA]</scope>
    <source>
        <strain evidence="1 2">441</strain>
    </source>
</reference>
<dbReference type="Proteomes" id="UP000054018">
    <property type="component" value="Unassembled WGS sequence"/>
</dbReference>
<dbReference type="AlphaFoldDB" id="A0A0C9ZYZ8"/>
<organism evidence="1 2">
    <name type="scientific">Pisolithus microcarpus 441</name>
    <dbReference type="NCBI Taxonomy" id="765257"/>
    <lineage>
        <taxon>Eukaryota</taxon>
        <taxon>Fungi</taxon>
        <taxon>Dikarya</taxon>
        <taxon>Basidiomycota</taxon>
        <taxon>Agaricomycotina</taxon>
        <taxon>Agaricomycetes</taxon>
        <taxon>Agaricomycetidae</taxon>
        <taxon>Boletales</taxon>
        <taxon>Sclerodermatineae</taxon>
        <taxon>Pisolithaceae</taxon>
        <taxon>Pisolithus</taxon>
    </lineage>
</organism>
<keyword evidence="2" id="KW-1185">Reference proteome</keyword>
<accession>A0A0C9ZYZ8</accession>
<reference evidence="2" key="2">
    <citation type="submission" date="2015-01" db="EMBL/GenBank/DDBJ databases">
        <title>Evolutionary Origins and Diversification of the Mycorrhizal Mutualists.</title>
        <authorList>
            <consortium name="DOE Joint Genome Institute"/>
            <consortium name="Mycorrhizal Genomics Consortium"/>
            <person name="Kohler A."/>
            <person name="Kuo A."/>
            <person name="Nagy L.G."/>
            <person name="Floudas D."/>
            <person name="Copeland A."/>
            <person name="Barry K.W."/>
            <person name="Cichocki N."/>
            <person name="Veneault-Fourrey C."/>
            <person name="LaButti K."/>
            <person name="Lindquist E.A."/>
            <person name="Lipzen A."/>
            <person name="Lundell T."/>
            <person name="Morin E."/>
            <person name="Murat C."/>
            <person name="Riley R."/>
            <person name="Ohm R."/>
            <person name="Sun H."/>
            <person name="Tunlid A."/>
            <person name="Henrissat B."/>
            <person name="Grigoriev I.V."/>
            <person name="Hibbett D.S."/>
            <person name="Martin F."/>
        </authorList>
    </citation>
    <scope>NUCLEOTIDE SEQUENCE [LARGE SCALE GENOMIC DNA]</scope>
    <source>
        <strain evidence="2">441</strain>
    </source>
</reference>
<name>A0A0C9ZYZ8_9AGAM</name>
<gene>
    <name evidence="1" type="ORF">PISMIDRAFT_368417</name>
</gene>
<dbReference type="HOGENOM" id="CLU_2237664_0_0_1"/>
<evidence type="ECO:0000313" key="2">
    <source>
        <dbReference type="Proteomes" id="UP000054018"/>
    </source>
</evidence>
<protein>
    <submittedName>
        <fullName evidence="1">Uncharacterized protein</fullName>
    </submittedName>
</protein>
<sequence>MSVCRSVAWIEVNCVTCHGCHPGDVQRPRLCEGRGGIGSTSDMCVLSIYSLQHTSWDRCDDTLSIHETARYHSELVYEVNCTDYIGIRQNSFGNDEKDGRRMTLP</sequence>
<dbReference type="EMBL" id="KN833712">
    <property type="protein sequence ID" value="KIK24948.1"/>
    <property type="molecule type" value="Genomic_DNA"/>
</dbReference>